<comment type="catalytic activity">
    <reaction evidence="2">
        <text>2 GTP = 3',3'-c-di-GMP + 2 diphosphate</text>
        <dbReference type="Rhea" id="RHEA:24898"/>
        <dbReference type="ChEBI" id="CHEBI:33019"/>
        <dbReference type="ChEBI" id="CHEBI:37565"/>
        <dbReference type="ChEBI" id="CHEBI:58805"/>
        <dbReference type="EC" id="2.7.7.65"/>
    </reaction>
</comment>
<accession>A0ABV8RYS0</accession>
<feature type="transmembrane region" description="Helical" evidence="3">
    <location>
        <begin position="97"/>
        <end position="115"/>
    </location>
</feature>
<dbReference type="Pfam" id="PF00990">
    <property type="entry name" value="GGDEF"/>
    <property type="match status" value="1"/>
</dbReference>
<dbReference type="EMBL" id="JBHSDY010000005">
    <property type="protein sequence ID" value="MFC4298423.1"/>
    <property type="molecule type" value="Genomic_DNA"/>
</dbReference>
<evidence type="ECO:0000256" key="1">
    <source>
        <dbReference type="ARBA" id="ARBA00012528"/>
    </source>
</evidence>
<keyword evidence="3" id="KW-1133">Transmembrane helix</keyword>
<dbReference type="InterPro" id="IPR050469">
    <property type="entry name" value="Diguanylate_Cyclase"/>
</dbReference>
<dbReference type="GO" id="GO:0052621">
    <property type="term" value="F:diguanylate cyclase activity"/>
    <property type="evidence" value="ECO:0007669"/>
    <property type="project" value="UniProtKB-EC"/>
</dbReference>
<evidence type="ECO:0000313" key="6">
    <source>
        <dbReference type="Proteomes" id="UP001595756"/>
    </source>
</evidence>
<protein>
    <recommendedName>
        <fullName evidence="1">diguanylate cyclase</fullName>
        <ecNumber evidence="1">2.7.7.65</ecNumber>
    </recommendedName>
</protein>
<dbReference type="CDD" id="cd01949">
    <property type="entry name" value="GGDEF"/>
    <property type="match status" value="1"/>
</dbReference>
<dbReference type="SUPFAM" id="SSF55073">
    <property type="entry name" value="Nucleotide cyclase"/>
    <property type="match status" value="1"/>
</dbReference>
<feature type="domain" description="GGDEF" evidence="4">
    <location>
        <begin position="253"/>
        <end position="381"/>
    </location>
</feature>
<feature type="transmembrane region" description="Helical" evidence="3">
    <location>
        <begin position="149"/>
        <end position="170"/>
    </location>
</feature>
<comment type="caution">
    <text evidence="5">The sequence shown here is derived from an EMBL/GenBank/DDBJ whole genome shotgun (WGS) entry which is preliminary data.</text>
</comment>
<dbReference type="InterPro" id="IPR043128">
    <property type="entry name" value="Rev_trsase/Diguanyl_cyclase"/>
</dbReference>
<proteinExistence type="predicted"/>
<dbReference type="Gene3D" id="3.30.70.270">
    <property type="match status" value="1"/>
</dbReference>
<dbReference type="PANTHER" id="PTHR45138:SF9">
    <property type="entry name" value="DIGUANYLATE CYCLASE DGCM-RELATED"/>
    <property type="match status" value="1"/>
</dbReference>
<gene>
    <name evidence="5" type="ORF">ACFO0J_10265</name>
</gene>
<name>A0ABV8RYS0_9BURK</name>
<keyword evidence="3" id="KW-0472">Membrane</keyword>
<dbReference type="InterPro" id="IPR000160">
    <property type="entry name" value="GGDEF_dom"/>
</dbReference>
<evidence type="ECO:0000313" key="5">
    <source>
        <dbReference type="EMBL" id="MFC4298423.1"/>
    </source>
</evidence>
<feature type="transmembrane region" description="Helical" evidence="3">
    <location>
        <begin position="121"/>
        <end position="142"/>
    </location>
</feature>
<evidence type="ECO:0000256" key="3">
    <source>
        <dbReference type="SAM" id="Phobius"/>
    </source>
</evidence>
<organism evidence="5 6">
    <name type="scientific">Castellaniella hirudinis</name>
    <dbReference type="NCBI Taxonomy" id="1144617"/>
    <lineage>
        <taxon>Bacteria</taxon>
        <taxon>Pseudomonadati</taxon>
        <taxon>Pseudomonadota</taxon>
        <taxon>Betaproteobacteria</taxon>
        <taxon>Burkholderiales</taxon>
        <taxon>Alcaligenaceae</taxon>
        <taxon>Castellaniella</taxon>
    </lineage>
</organism>
<keyword evidence="6" id="KW-1185">Reference proteome</keyword>
<feature type="transmembrane region" description="Helical" evidence="3">
    <location>
        <begin position="6"/>
        <end position="26"/>
    </location>
</feature>
<dbReference type="EC" id="2.7.7.65" evidence="1"/>
<dbReference type="PANTHER" id="PTHR45138">
    <property type="entry name" value="REGULATORY COMPONENTS OF SENSORY TRANSDUCTION SYSTEM"/>
    <property type="match status" value="1"/>
</dbReference>
<dbReference type="PROSITE" id="PS50887">
    <property type="entry name" value="GGDEF"/>
    <property type="match status" value="1"/>
</dbReference>
<dbReference type="Proteomes" id="UP001595756">
    <property type="component" value="Unassembled WGS sequence"/>
</dbReference>
<feature type="transmembrane region" description="Helical" evidence="3">
    <location>
        <begin position="63"/>
        <end position="85"/>
    </location>
</feature>
<dbReference type="SMART" id="SM00267">
    <property type="entry name" value="GGDEF"/>
    <property type="match status" value="1"/>
</dbReference>
<keyword evidence="5" id="KW-0808">Transferase</keyword>
<dbReference type="InterPro" id="IPR029787">
    <property type="entry name" value="Nucleotide_cyclase"/>
</dbReference>
<keyword evidence="5" id="KW-0548">Nucleotidyltransferase</keyword>
<evidence type="ECO:0000256" key="2">
    <source>
        <dbReference type="ARBA" id="ARBA00034247"/>
    </source>
</evidence>
<keyword evidence="3" id="KW-0812">Transmembrane</keyword>
<reference evidence="6" key="1">
    <citation type="journal article" date="2019" name="Int. J. Syst. Evol. Microbiol.">
        <title>The Global Catalogue of Microorganisms (GCM) 10K type strain sequencing project: providing services to taxonomists for standard genome sequencing and annotation.</title>
        <authorList>
            <consortium name="The Broad Institute Genomics Platform"/>
            <consortium name="The Broad Institute Genome Sequencing Center for Infectious Disease"/>
            <person name="Wu L."/>
            <person name="Ma J."/>
        </authorList>
    </citation>
    <scope>NUCLEOTIDE SEQUENCE [LARGE SCALE GENOMIC DNA]</scope>
    <source>
        <strain evidence="6">CGMCC 1.19029</strain>
    </source>
</reference>
<evidence type="ECO:0000259" key="4">
    <source>
        <dbReference type="PROSITE" id="PS50887"/>
    </source>
</evidence>
<feature type="transmembrane region" description="Helical" evidence="3">
    <location>
        <begin position="190"/>
        <end position="211"/>
    </location>
</feature>
<sequence>MHAIDPATLVVVITLLAVLLAAIMLTMRTSFPRTIGGIDQWSAATVLVIVAAALFTLRKTPPFFHVTLANGFMLLAMIYMASGMLRMFRLRLPPRRPVLAAAAGITLAMAWYTYVQPSFQARLFIMALLGVCAFGYMSWLPLRHGRRGIGSLVTAFAFGLTALSCLVRLSTLMIRVDDPGGLFDPGTLQVIYLATFNVTLLIATVGFILMANEQLRDTLEFSATHDALTGVLNRGAFFERANTEFERSRRDARPLAIALMDLDHFKQINDKHGHQAGDRVLMDFCTTVRAALRPGDFLGRYGGEEFIVLLPDATHAEAAAAMQRLLDTVRPGLDLPLYTFSIGYAALEPGTAGIDDLLIAADKALYQAKENGRGRAEAGGAPGA</sequence>
<dbReference type="NCBIfam" id="TIGR00254">
    <property type="entry name" value="GGDEF"/>
    <property type="match status" value="1"/>
</dbReference>
<dbReference type="RefSeq" id="WP_376812969.1">
    <property type="nucleotide sequence ID" value="NZ_JBHSDY010000005.1"/>
</dbReference>